<evidence type="ECO:0000259" key="7">
    <source>
        <dbReference type="Pfam" id="PF00933"/>
    </source>
</evidence>
<sequence length="583" mass="63516">MSDYQDADQPIERRVEDLLARMTVAEKAALMFHPTTQPGDALKDAEAVSVAEEDVVARGISHFNVLGGEDSAAVAAWHNTIQQMAESTRLGIPITLSSDPRHGFRDNPFTGQALNSLSRWPETTGIAAIGTIEAAREYGDVIRQEFLEMGIRVYLGPMADIFSEPRWSRGIGTWGEDPQRVAELTVAFIEGLRRGPRLSPDSVAAVVKHFPGGGPQLKGDDAHDPRYTEQVYPGGQQELHLKPFVRAFATGVTQVMTYYGKPIGTDWPEVGFGFNAPVVQGILRERLGFDGIVVTDWNLLEPTFIAGVDFGPNGWGLEHLTPIERARIALEAGVDQFGGDRNPSLIEELVDTGQIAEARLDASVRRLLREKFRLGVFEHRRVDPVRTREVCGSPVFFEQGARAQRESLVLVSQRGALPIALGAKLFLDGLSADSIPDEDRVDDPADADAIVVRRDCPFETGRGSMGDFFRGGSLAFPEEELALLRSYADHAPVYVVVFMERPAIIAPVVEFSAAVVADFGASDAVVLDALRGNAPFTGTLPFDIPSSMAAVEASREDVPFDTENPSFRFGHGLRMAAQGDAVH</sequence>
<accession>A0ABY8QWA2</accession>
<gene>
    <name evidence="9" type="ORF">LWF01_05600</name>
</gene>
<reference evidence="9 10" key="1">
    <citation type="submission" date="2023-05" db="EMBL/GenBank/DDBJ databases">
        <title>Lithophilousrod everest ZFBP1038 complete genpme.</title>
        <authorList>
            <person name="Tian M."/>
        </authorList>
    </citation>
    <scope>NUCLEOTIDE SEQUENCE [LARGE SCALE GENOMIC DNA]</scope>
    <source>
        <strain evidence="9 10">ZFBP1038</strain>
    </source>
</reference>
<evidence type="ECO:0000259" key="8">
    <source>
        <dbReference type="Pfam" id="PF01915"/>
    </source>
</evidence>
<name>A0ABY8QWA2_9MICO</name>
<dbReference type="PRINTS" id="PR00133">
    <property type="entry name" value="GLHYDRLASE3"/>
</dbReference>
<dbReference type="RefSeq" id="WP_349640058.1">
    <property type="nucleotide sequence ID" value="NZ_CP090958.1"/>
</dbReference>
<evidence type="ECO:0000256" key="5">
    <source>
        <dbReference type="ARBA" id="ARBA00022801"/>
    </source>
</evidence>
<dbReference type="InterPro" id="IPR036962">
    <property type="entry name" value="Glyco_hydro_3_N_sf"/>
</dbReference>
<evidence type="ECO:0000256" key="6">
    <source>
        <dbReference type="ARBA" id="ARBA00023295"/>
    </source>
</evidence>
<evidence type="ECO:0000256" key="2">
    <source>
        <dbReference type="ARBA" id="ARBA00005336"/>
    </source>
</evidence>
<evidence type="ECO:0000256" key="1">
    <source>
        <dbReference type="ARBA" id="ARBA00000448"/>
    </source>
</evidence>
<dbReference type="PANTHER" id="PTHR30620:SF16">
    <property type="entry name" value="LYSOSOMAL BETA GLUCOSIDASE"/>
    <property type="match status" value="1"/>
</dbReference>
<protein>
    <recommendedName>
        <fullName evidence="3">beta-glucosidase</fullName>
        <ecNumber evidence="3">3.2.1.21</ecNumber>
    </recommendedName>
</protein>
<feature type="domain" description="Glycoside hydrolase family 3 N-terminal" evidence="7">
    <location>
        <begin position="69"/>
        <end position="369"/>
    </location>
</feature>
<dbReference type="SUPFAM" id="SSF51445">
    <property type="entry name" value="(Trans)glycosidases"/>
    <property type="match status" value="1"/>
</dbReference>
<proteinExistence type="inferred from homology"/>
<evidence type="ECO:0000256" key="4">
    <source>
        <dbReference type="ARBA" id="ARBA00022729"/>
    </source>
</evidence>
<keyword evidence="5 9" id="KW-0378">Hydrolase</keyword>
<comment type="catalytic activity">
    <reaction evidence="1">
        <text>Hydrolysis of terminal, non-reducing beta-D-glucosyl residues with release of beta-D-glucose.</text>
        <dbReference type="EC" id="3.2.1.21"/>
    </reaction>
</comment>
<dbReference type="SUPFAM" id="SSF52279">
    <property type="entry name" value="Beta-D-glucan exohydrolase, C-terminal domain"/>
    <property type="match status" value="1"/>
</dbReference>
<keyword evidence="4" id="KW-0732">Signal</keyword>
<keyword evidence="10" id="KW-1185">Reference proteome</keyword>
<keyword evidence="6" id="KW-0326">Glycosidase</keyword>
<dbReference type="InterPro" id="IPR036881">
    <property type="entry name" value="Glyco_hydro_3_C_sf"/>
</dbReference>
<evidence type="ECO:0000313" key="9">
    <source>
        <dbReference type="EMBL" id="WGW13242.1"/>
    </source>
</evidence>
<dbReference type="InterPro" id="IPR002772">
    <property type="entry name" value="Glyco_hydro_3_C"/>
</dbReference>
<organism evidence="9 10">
    <name type="scientific">Saxibacter everestensis</name>
    <dbReference type="NCBI Taxonomy" id="2909229"/>
    <lineage>
        <taxon>Bacteria</taxon>
        <taxon>Bacillati</taxon>
        <taxon>Actinomycetota</taxon>
        <taxon>Actinomycetes</taxon>
        <taxon>Micrococcales</taxon>
        <taxon>Brevibacteriaceae</taxon>
        <taxon>Saxibacter</taxon>
    </lineage>
</organism>
<dbReference type="GO" id="GO:0016787">
    <property type="term" value="F:hydrolase activity"/>
    <property type="evidence" value="ECO:0007669"/>
    <property type="project" value="UniProtKB-KW"/>
</dbReference>
<comment type="similarity">
    <text evidence="2">Belongs to the glycosyl hydrolase 3 family.</text>
</comment>
<dbReference type="InterPro" id="IPR001764">
    <property type="entry name" value="Glyco_hydro_3_N"/>
</dbReference>
<dbReference type="EMBL" id="CP090958">
    <property type="protein sequence ID" value="WGW13242.1"/>
    <property type="molecule type" value="Genomic_DNA"/>
</dbReference>
<dbReference type="Proteomes" id="UP001209083">
    <property type="component" value="Chromosome"/>
</dbReference>
<dbReference type="Pfam" id="PF01915">
    <property type="entry name" value="Glyco_hydro_3_C"/>
    <property type="match status" value="1"/>
</dbReference>
<dbReference type="PANTHER" id="PTHR30620">
    <property type="entry name" value="PERIPLASMIC BETA-GLUCOSIDASE-RELATED"/>
    <property type="match status" value="1"/>
</dbReference>
<dbReference type="InterPro" id="IPR017853">
    <property type="entry name" value="GH"/>
</dbReference>
<dbReference type="EC" id="3.2.1.21" evidence="3"/>
<dbReference type="Pfam" id="PF00933">
    <property type="entry name" value="Glyco_hydro_3"/>
    <property type="match status" value="1"/>
</dbReference>
<evidence type="ECO:0000313" key="10">
    <source>
        <dbReference type="Proteomes" id="UP001209083"/>
    </source>
</evidence>
<dbReference type="Gene3D" id="3.40.50.1700">
    <property type="entry name" value="Glycoside hydrolase family 3 C-terminal domain"/>
    <property type="match status" value="1"/>
</dbReference>
<feature type="domain" description="Glycoside hydrolase family 3 C-terminal" evidence="8">
    <location>
        <begin position="435"/>
        <end position="573"/>
    </location>
</feature>
<evidence type="ECO:0000256" key="3">
    <source>
        <dbReference type="ARBA" id="ARBA00012744"/>
    </source>
</evidence>
<dbReference type="Gene3D" id="3.20.20.300">
    <property type="entry name" value="Glycoside hydrolase, family 3, N-terminal domain"/>
    <property type="match status" value="1"/>
</dbReference>
<dbReference type="InterPro" id="IPR051915">
    <property type="entry name" value="Cellulose_Degrad_GH3"/>
</dbReference>